<dbReference type="GeneID" id="54485034"/>
<dbReference type="EMBL" id="ML996572">
    <property type="protein sequence ID" value="KAF2757925.1"/>
    <property type="molecule type" value="Genomic_DNA"/>
</dbReference>
<proteinExistence type="predicted"/>
<gene>
    <name evidence="1" type="ORF">EJ05DRAFT_476215</name>
</gene>
<sequence>MPHLNPRRHWRDHPAAFISQKQQYADEQALVFHDIDYIMITIRLLMKDYVHLAQRLVPIGRQMDLTISETAELLKRKTRAFGEEEIRAKFGRV</sequence>
<dbReference type="PANTHER" id="PTHR36459">
    <property type="entry name" value="ORF"/>
    <property type="match status" value="1"/>
</dbReference>
<evidence type="ECO:0000313" key="1">
    <source>
        <dbReference type="EMBL" id="KAF2757925.1"/>
    </source>
</evidence>
<name>A0A6A6W5V0_9PEZI</name>
<dbReference type="RefSeq" id="XP_033600376.1">
    <property type="nucleotide sequence ID" value="XM_033743980.1"/>
</dbReference>
<reference evidence="1" key="1">
    <citation type="journal article" date="2020" name="Stud. Mycol.">
        <title>101 Dothideomycetes genomes: a test case for predicting lifestyles and emergence of pathogens.</title>
        <authorList>
            <person name="Haridas S."/>
            <person name="Albert R."/>
            <person name="Binder M."/>
            <person name="Bloem J."/>
            <person name="Labutti K."/>
            <person name="Salamov A."/>
            <person name="Andreopoulos B."/>
            <person name="Baker S."/>
            <person name="Barry K."/>
            <person name="Bills G."/>
            <person name="Bluhm B."/>
            <person name="Cannon C."/>
            <person name="Castanera R."/>
            <person name="Culley D."/>
            <person name="Daum C."/>
            <person name="Ezra D."/>
            <person name="Gonzalez J."/>
            <person name="Henrissat B."/>
            <person name="Kuo A."/>
            <person name="Liang C."/>
            <person name="Lipzen A."/>
            <person name="Lutzoni F."/>
            <person name="Magnuson J."/>
            <person name="Mondo S."/>
            <person name="Nolan M."/>
            <person name="Ohm R."/>
            <person name="Pangilinan J."/>
            <person name="Park H.-J."/>
            <person name="Ramirez L."/>
            <person name="Alfaro M."/>
            <person name="Sun H."/>
            <person name="Tritt A."/>
            <person name="Yoshinaga Y."/>
            <person name="Zwiers L.-H."/>
            <person name="Turgeon B."/>
            <person name="Goodwin S."/>
            <person name="Spatafora J."/>
            <person name="Crous P."/>
            <person name="Grigoriev I."/>
        </authorList>
    </citation>
    <scope>NUCLEOTIDE SEQUENCE</scope>
    <source>
        <strain evidence="1">CBS 121739</strain>
    </source>
</reference>
<protein>
    <submittedName>
        <fullName evidence="1">Uncharacterized protein</fullName>
    </submittedName>
</protein>
<dbReference type="PANTHER" id="PTHR36459:SF1">
    <property type="entry name" value="FATTY ACID DESATURASE DOMAIN-CONTAINING PROTEIN-RELATED"/>
    <property type="match status" value="1"/>
</dbReference>
<organism evidence="1 2">
    <name type="scientific">Pseudovirgaria hyperparasitica</name>
    <dbReference type="NCBI Taxonomy" id="470096"/>
    <lineage>
        <taxon>Eukaryota</taxon>
        <taxon>Fungi</taxon>
        <taxon>Dikarya</taxon>
        <taxon>Ascomycota</taxon>
        <taxon>Pezizomycotina</taxon>
        <taxon>Dothideomycetes</taxon>
        <taxon>Dothideomycetes incertae sedis</taxon>
        <taxon>Acrospermales</taxon>
        <taxon>Acrospermaceae</taxon>
        <taxon>Pseudovirgaria</taxon>
    </lineage>
</organism>
<dbReference type="AlphaFoldDB" id="A0A6A6W5V0"/>
<dbReference type="Proteomes" id="UP000799437">
    <property type="component" value="Unassembled WGS sequence"/>
</dbReference>
<keyword evidence="2" id="KW-1185">Reference proteome</keyword>
<accession>A0A6A6W5V0</accession>
<evidence type="ECO:0000313" key="2">
    <source>
        <dbReference type="Proteomes" id="UP000799437"/>
    </source>
</evidence>